<proteinExistence type="predicted"/>
<reference evidence="1" key="1">
    <citation type="journal article" date="2019" name="MBio">
        <title>Virus Genomes from Deep Sea Sediments Expand the Ocean Megavirome and Support Independent Origins of Viral Gigantism.</title>
        <authorList>
            <person name="Backstrom D."/>
            <person name="Yutin N."/>
            <person name="Jorgensen S.L."/>
            <person name="Dharamshi J."/>
            <person name="Homa F."/>
            <person name="Zaremba-Niedwiedzka K."/>
            <person name="Spang A."/>
            <person name="Wolf Y.I."/>
            <person name="Koonin E.V."/>
            <person name="Ettema T.J."/>
        </authorList>
    </citation>
    <scope>NUCLEOTIDE SEQUENCE</scope>
</reference>
<name>A0A481YQL3_9VIRU</name>
<organism evidence="1">
    <name type="scientific">Marseillevirus LCMAC101</name>
    <dbReference type="NCBI Taxonomy" id="2506602"/>
    <lineage>
        <taxon>Viruses</taxon>
        <taxon>Varidnaviria</taxon>
        <taxon>Bamfordvirae</taxon>
        <taxon>Nucleocytoviricota</taxon>
        <taxon>Megaviricetes</taxon>
        <taxon>Pimascovirales</taxon>
        <taxon>Pimascovirales incertae sedis</taxon>
        <taxon>Marseilleviridae</taxon>
    </lineage>
</organism>
<protein>
    <submittedName>
        <fullName evidence="1">Uncharacterized protein</fullName>
    </submittedName>
</protein>
<sequence>MDAPDYYVFEFYGGIGSGSNYMSIVGIFGTMEETFKHIYSTLKRNTIIDVFWTYFGSMDFLLSEYEGGQLVQTIHITEFVTIKIKNAPIRTGMKTVFITYYDGGMAIRTRRGELVSIKMDGFAQGKHDSDSELDDDEWTDWASLPNLHKNYSILIDYGRIERLISPNSNPLPPGSKNIRFFNFDKEANKLYDYGITDNSS</sequence>
<gene>
    <name evidence="1" type="ORF">LCMAC101_00550</name>
</gene>
<accession>A0A481YQL3</accession>
<dbReference type="EMBL" id="MK500327">
    <property type="protein sequence ID" value="QBK85468.1"/>
    <property type="molecule type" value="Genomic_DNA"/>
</dbReference>
<evidence type="ECO:0000313" key="1">
    <source>
        <dbReference type="EMBL" id="QBK85468.1"/>
    </source>
</evidence>